<name>A0AAD4SD27_9MAGN</name>
<accession>A0AAD4SD27</accession>
<evidence type="ECO:0000256" key="2">
    <source>
        <dbReference type="ARBA" id="ARBA00022692"/>
    </source>
</evidence>
<keyword evidence="2 5" id="KW-0812">Transmembrane</keyword>
<evidence type="ECO:0000256" key="3">
    <source>
        <dbReference type="ARBA" id="ARBA00022989"/>
    </source>
</evidence>
<evidence type="ECO:0000256" key="4">
    <source>
        <dbReference type="ARBA" id="ARBA00023136"/>
    </source>
</evidence>
<evidence type="ECO:0000256" key="5">
    <source>
        <dbReference type="SAM" id="Phobius"/>
    </source>
</evidence>
<dbReference type="GO" id="GO:0012505">
    <property type="term" value="C:endomembrane system"/>
    <property type="evidence" value="ECO:0007669"/>
    <property type="project" value="UniProtKB-ARBA"/>
</dbReference>
<feature type="transmembrane region" description="Helical" evidence="5">
    <location>
        <begin position="43"/>
        <end position="60"/>
    </location>
</feature>
<feature type="non-terminal residue" evidence="6">
    <location>
        <position position="66"/>
    </location>
</feature>
<dbReference type="GO" id="GO:0016020">
    <property type="term" value="C:membrane"/>
    <property type="evidence" value="ECO:0007669"/>
    <property type="project" value="UniProtKB-SubCell"/>
</dbReference>
<keyword evidence="3 5" id="KW-1133">Transmembrane helix</keyword>
<comment type="caution">
    <text evidence="6">The sequence shown here is derived from an EMBL/GenBank/DDBJ whole genome shotgun (WGS) entry which is preliminary data.</text>
</comment>
<keyword evidence="4 5" id="KW-0472">Membrane</keyword>
<dbReference type="Pfam" id="PF04178">
    <property type="entry name" value="Got1"/>
    <property type="match status" value="1"/>
</dbReference>
<gene>
    <name evidence="6" type="ORF">MKW98_000772</name>
</gene>
<sequence length="66" mass="7636">SSFVKGLKMSLWELQFCYQQRSFQGNLSCPKNLLTHMSSKKRLPFTLGFIATMVGTIYVSKMLHIY</sequence>
<organism evidence="6 7">
    <name type="scientific">Papaver atlanticum</name>
    <dbReference type="NCBI Taxonomy" id="357466"/>
    <lineage>
        <taxon>Eukaryota</taxon>
        <taxon>Viridiplantae</taxon>
        <taxon>Streptophyta</taxon>
        <taxon>Embryophyta</taxon>
        <taxon>Tracheophyta</taxon>
        <taxon>Spermatophyta</taxon>
        <taxon>Magnoliopsida</taxon>
        <taxon>Ranunculales</taxon>
        <taxon>Papaveraceae</taxon>
        <taxon>Papaveroideae</taxon>
        <taxon>Papaver</taxon>
    </lineage>
</organism>
<proteinExistence type="predicted"/>
<evidence type="ECO:0000313" key="6">
    <source>
        <dbReference type="EMBL" id="KAI3898659.1"/>
    </source>
</evidence>
<dbReference type="GO" id="GO:0016192">
    <property type="term" value="P:vesicle-mediated transport"/>
    <property type="evidence" value="ECO:0007669"/>
    <property type="project" value="InterPro"/>
</dbReference>
<reference evidence="6" key="1">
    <citation type="submission" date="2022-04" db="EMBL/GenBank/DDBJ databases">
        <title>A functionally conserved STORR gene fusion in Papaver species that diverged 16.8 million years ago.</title>
        <authorList>
            <person name="Catania T."/>
        </authorList>
    </citation>
    <scope>NUCLEOTIDE SEQUENCE</scope>
    <source>
        <strain evidence="6">S-188037</strain>
    </source>
</reference>
<dbReference type="EMBL" id="JAJJMB010011819">
    <property type="protein sequence ID" value="KAI3898659.1"/>
    <property type="molecule type" value="Genomic_DNA"/>
</dbReference>
<dbReference type="InterPro" id="IPR007305">
    <property type="entry name" value="Vesicle_transpt_Got1/SFT2"/>
</dbReference>
<evidence type="ECO:0000313" key="7">
    <source>
        <dbReference type="Proteomes" id="UP001202328"/>
    </source>
</evidence>
<dbReference type="GO" id="GO:0005737">
    <property type="term" value="C:cytoplasm"/>
    <property type="evidence" value="ECO:0007669"/>
    <property type="project" value="UniProtKB-ARBA"/>
</dbReference>
<comment type="subcellular location">
    <subcellularLocation>
        <location evidence="1">Membrane</location>
        <topology evidence="1">Multi-pass membrane protein</topology>
    </subcellularLocation>
</comment>
<evidence type="ECO:0000256" key="1">
    <source>
        <dbReference type="ARBA" id="ARBA00004141"/>
    </source>
</evidence>
<protein>
    <submittedName>
        <fullName evidence="6">Uncharacterized protein</fullName>
    </submittedName>
</protein>
<dbReference type="Proteomes" id="UP001202328">
    <property type="component" value="Unassembled WGS sequence"/>
</dbReference>
<keyword evidence="7" id="KW-1185">Reference proteome</keyword>
<dbReference type="AlphaFoldDB" id="A0AAD4SD27"/>